<dbReference type="Pfam" id="PF07992">
    <property type="entry name" value="Pyr_redox_2"/>
    <property type="match status" value="1"/>
</dbReference>
<dbReference type="InterPro" id="IPR006067">
    <property type="entry name" value="NO2/SO3_Rdtase_4Fe4S_dom"/>
</dbReference>
<comment type="pathway">
    <text evidence="2">Nitrogen metabolism; nitrate reduction (assimilation).</text>
</comment>
<feature type="domain" description="FAD/NAD(P)-binding" evidence="20">
    <location>
        <begin position="5"/>
        <end position="281"/>
    </location>
</feature>
<evidence type="ECO:0000256" key="13">
    <source>
        <dbReference type="ARBA" id="ARBA00023063"/>
    </source>
</evidence>
<dbReference type="Gene3D" id="3.90.480.10">
    <property type="entry name" value="Sulfite Reductase Hemoprotein,Domain 2"/>
    <property type="match status" value="1"/>
</dbReference>
<dbReference type="EMBL" id="SLVV01000019">
    <property type="protein sequence ID" value="TCN18844.1"/>
    <property type="molecule type" value="Genomic_DNA"/>
</dbReference>
<dbReference type="Pfam" id="PF04324">
    <property type="entry name" value="Fer2_BFD"/>
    <property type="match status" value="2"/>
</dbReference>
<evidence type="ECO:0000256" key="11">
    <source>
        <dbReference type="ARBA" id="ARBA00023004"/>
    </source>
</evidence>
<dbReference type="InterPro" id="IPR016156">
    <property type="entry name" value="FAD/NAD-linked_Rdtase_dimer_sf"/>
</dbReference>
<keyword evidence="5 16" id="KW-0349">Heme</keyword>
<dbReference type="InterPro" id="IPR041854">
    <property type="entry name" value="BFD-like_2Fe2S-bd_dom_sf"/>
</dbReference>
<dbReference type="InterPro" id="IPR006066">
    <property type="entry name" value="NO2/SO3_Rdtase_FeS/sirohaem_BS"/>
</dbReference>
<dbReference type="GO" id="GO:0046872">
    <property type="term" value="F:metal ion binding"/>
    <property type="evidence" value="ECO:0007669"/>
    <property type="project" value="UniProtKB-KW"/>
</dbReference>
<evidence type="ECO:0000256" key="7">
    <source>
        <dbReference type="ARBA" id="ARBA00022714"/>
    </source>
</evidence>
<keyword evidence="6 15" id="KW-0285">Flavoprotein</keyword>
<dbReference type="SUPFAM" id="SSF55124">
    <property type="entry name" value="Nitrite/Sulfite reductase N-terminal domain-like"/>
    <property type="match status" value="1"/>
</dbReference>
<feature type="domain" description="Nitrite/sulphite reductase 4Fe-4S" evidence="17">
    <location>
        <begin position="628"/>
        <end position="762"/>
    </location>
</feature>
<organism evidence="22 23">
    <name type="scientific">Mesobacillus foraminis</name>
    <dbReference type="NCBI Taxonomy" id="279826"/>
    <lineage>
        <taxon>Bacteria</taxon>
        <taxon>Bacillati</taxon>
        <taxon>Bacillota</taxon>
        <taxon>Bacilli</taxon>
        <taxon>Bacillales</taxon>
        <taxon>Bacillaceae</taxon>
        <taxon>Mesobacillus</taxon>
    </lineage>
</organism>
<proteinExistence type="inferred from homology"/>
<evidence type="ECO:0000256" key="2">
    <source>
        <dbReference type="ARBA" id="ARBA00005096"/>
    </source>
</evidence>
<keyword evidence="7" id="KW-0001">2Fe-2S</keyword>
<name>A0A4R2B043_9BACI</name>
<evidence type="ECO:0000256" key="6">
    <source>
        <dbReference type="ARBA" id="ARBA00022630"/>
    </source>
</evidence>
<keyword evidence="11 16" id="KW-0408">Iron</keyword>
<feature type="domain" description="BFD-like [2Fe-2S]-binding" evidence="19">
    <location>
        <begin position="484"/>
        <end position="532"/>
    </location>
</feature>
<dbReference type="RefSeq" id="WP_132011389.1">
    <property type="nucleotide sequence ID" value="NZ_JABUHM010000020.1"/>
</dbReference>
<keyword evidence="13 15" id="KW-0534">Nitrate assimilation</keyword>
<evidence type="ECO:0000256" key="3">
    <source>
        <dbReference type="ARBA" id="ARBA00010429"/>
    </source>
</evidence>
<feature type="binding site" evidence="16">
    <location>
        <position position="677"/>
    </location>
    <ligand>
        <name>[4Fe-4S] cluster</name>
        <dbReference type="ChEBI" id="CHEBI:49883"/>
    </ligand>
</feature>
<evidence type="ECO:0000256" key="12">
    <source>
        <dbReference type="ARBA" id="ARBA00023014"/>
    </source>
</evidence>
<dbReference type="SUPFAM" id="SSF51905">
    <property type="entry name" value="FAD/NAD(P)-binding domain"/>
    <property type="match status" value="2"/>
</dbReference>
<dbReference type="PRINTS" id="PR00411">
    <property type="entry name" value="PNDRDTASEI"/>
</dbReference>
<dbReference type="PANTHER" id="PTHR43809">
    <property type="entry name" value="NITRITE REDUCTASE (NADH) LARGE SUBUNIT"/>
    <property type="match status" value="1"/>
</dbReference>
<reference evidence="22 23" key="1">
    <citation type="journal article" date="2015" name="Stand. Genomic Sci.">
        <title>Genomic Encyclopedia of Bacterial and Archaeal Type Strains, Phase III: the genomes of soil and plant-associated and newly described type strains.</title>
        <authorList>
            <person name="Whitman W.B."/>
            <person name="Woyke T."/>
            <person name="Klenk H.P."/>
            <person name="Zhou Y."/>
            <person name="Lilburn T.G."/>
            <person name="Beck B.J."/>
            <person name="De Vos P."/>
            <person name="Vandamme P."/>
            <person name="Eisen J.A."/>
            <person name="Garrity G."/>
            <person name="Hugenholtz P."/>
            <person name="Kyrpides N.C."/>
        </authorList>
    </citation>
    <scope>NUCLEOTIDE SEQUENCE [LARGE SCALE GENOMIC DNA]</scope>
    <source>
        <strain evidence="22 23">CV53</strain>
    </source>
</reference>
<feature type="domain" description="NADH-rubredoxin oxidoreductase C-terminal" evidence="21">
    <location>
        <begin position="318"/>
        <end position="384"/>
    </location>
</feature>
<evidence type="ECO:0000256" key="1">
    <source>
        <dbReference type="ARBA" id="ARBA00001974"/>
    </source>
</evidence>
<dbReference type="InterPro" id="IPR017121">
    <property type="entry name" value="Nitrite_Rdtase_lsu"/>
</dbReference>
<evidence type="ECO:0000259" key="17">
    <source>
        <dbReference type="Pfam" id="PF01077"/>
    </source>
</evidence>
<dbReference type="FunFam" id="3.30.413.10:FF:000017">
    <property type="entry name" value="Nitrite reductase large subunit"/>
    <property type="match status" value="1"/>
</dbReference>
<comment type="cofactor">
    <cofactor evidence="16">
        <name>siroheme</name>
        <dbReference type="ChEBI" id="CHEBI:60052"/>
    </cofactor>
    <text evidence="16">Binds 1 siroheme per subunit.</text>
</comment>
<evidence type="ECO:0000256" key="10">
    <source>
        <dbReference type="ARBA" id="ARBA00023002"/>
    </source>
</evidence>
<evidence type="ECO:0000256" key="14">
    <source>
        <dbReference type="ARBA" id="ARBA00034078"/>
    </source>
</evidence>
<feature type="domain" description="Nitrite/Sulfite reductase ferredoxin-like" evidence="18">
    <location>
        <begin position="558"/>
        <end position="619"/>
    </location>
</feature>
<evidence type="ECO:0000313" key="23">
    <source>
        <dbReference type="Proteomes" id="UP000295689"/>
    </source>
</evidence>
<dbReference type="GO" id="GO:0020037">
    <property type="term" value="F:heme binding"/>
    <property type="evidence" value="ECO:0007669"/>
    <property type="project" value="InterPro"/>
</dbReference>
<dbReference type="PIRSF" id="PIRSF037149">
    <property type="entry name" value="NirB"/>
    <property type="match status" value="1"/>
</dbReference>
<comment type="cofactor">
    <cofactor evidence="14">
        <name>[2Fe-2S] cluster</name>
        <dbReference type="ChEBI" id="CHEBI:190135"/>
    </cofactor>
</comment>
<evidence type="ECO:0000256" key="16">
    <source>
        <dbReference type="PIRSR" id="PIRSR037149-1"/>
    </source>
</evidence>
<dbReference type="SUPFAM" id="SSF56014">
    <property type="entry name" value="Nitrite and sulphite reductase 4Fe-4S domain-like"/>
    <property type="match status" value="1"/>
</dbReference>
<keyword evidence="10" id="KW-0560">Oxidoreductase</keyword>
<evidence type="ECO:0000256" key="4">
    <source>
        <dbReference type="ARBA" id="ARBA00022485"/>
    </source>
</evidence>
<dbReference type="NCBIfam" id="TIGR02374">
    <property type="entry name" value="nitri_red_nirB"/>
    <property type="match status" value="1"/>
</dbReference>
<dbReference type="Gene3D" id="3.30.413.10">
    <property type="entry name" value="Sulfite Reductase Hemoprotein, domain 1"/>
    <property type="match status" value="1"/>
</dbReference>
<evidence type="ECO:0000259" key="20">
    <source>
        <dbReference type="Pfam" id="PF07992"/>
    </source>
</evidence>
<evidence type="ECO:0000259" key="21">
    <source>
        <dbReference type="Pfam" id="PF18267"/>
    </source>
</evidence>
<dbReference type="Pfam" id="PF03460">
    <property type="entry name" value="NIR_SIR_ferr"/>
    <property type="match status" value="1"/>
</dbReference>
<dbReference type="PRINTS" id="PR00397">
    <property type="entry name" value="SIROHAEM"/>
</dbReference>
<keyword evidence="23" id="KW-1185">Reference proteome</keyword>
<comment type="cofactor">
    <cofactor evidence="1 15">
        <name>FAD</name>
        <dbReference type="ChEBI" id="CHEBI:57692"/>
    </cofactor>
</comment>
<dbReference type="Pfam" id="PF18267">
    <property type="entry name" value="Rubredoxin_C"/>
    <property type="match status" value="1"/>
</dbReference>
<feature type="binding site" evidence="16">
    <location>
        <position position="643"/>
    </location>
    <ligand>
        <name>[4Fe-4S] cluster</name>
        <dbReference type="ChEBI" id="CHEBI:49883"/>
    </ligand>
</feature>
<dbReference type="Gene3D" id="3.30.390.30">
    <property type="match status" value="1"/>
</dbReference>
<dbReference type="FunFam" id="3.50.50.60:FF:000033">
    <property type="entry name" value="Nitrite reductase [NAD(P)H], large subunit"/>
    <property type="match status" value="1"/>
</dbReference>
<keyword evidence="4 16" id="KW-0004">4Fe-4S</keyword>
<keyword evidence="8 16" id="KW-0479">Metal-binding</keyword>
<dbReference type="GO" id="GO:0042128">
    <property type="term" value="P:nitrate assimilation"/>
    <property type="evidence" value="ECO:0007669"/>
    <property type="project" value="UniProtKB-UniRule"/>
</dbReference>
<evidence type="ECO:0000256" key="9">
    <source>
        <dbReference type="ARBA" id="ARBA00022827"/>
    </source>
</evidence>
<dbReference type="AlphaFoldDB" id="A0A4R2B043"/>
<dbReference type="InterPro" id="IPR005117">
    <property type="entry name" value="NiRdtase/SiRdtase_haem-b_fer"/>
</dbReference>
<dbReference type="InterPro" id="IPR041575">
    <property type="entry name" value="Rubredoxin_C"/>
</dbReference>
<dbReference type="InterPro" id="IPR012744">
    <property type="entry name" value="Nitri_red_NirB"/>
</dbReference>
<dbReference type="CDD" id="cd19943">
    <property type="entry name" value="NirB_Fer2_BFD-like_1"/>
    <property type="match status" value="1"/>
</dbReference>
<dbReference type="GO" id="GO:0051537">
    <property type="term" value="F:2 iron, 2 sulfur cluster binding"/>
    <property type="evidence" value="ECO:0007669"/>
    <property type="project" value="UniProtKB-KW"/>
</dbReference>
<dbReference type="InterPro" id="IPR036136">
    <property type="entry name" value="Nit/Sulf_reduc_fer-like_dom_sf"/>
</dbReference>
<evidence type="ECO:0000313" key="22">
    <source>
        <dbReference type="EMBL" id="TCN18844.1"/>
    </source>
</evidence>
<dbReference type="InterPro" id="IPR045854">
    <property type="entry name" value="NO2/SO3_Rdtase_4Fe4S_sf"/>
</dbReference>
<dbReference type="Proteomes" id="UP000295689">
    <property type="component" value="Unassembled WGS sequence"/>
</dbReference>
<dbReference type="GO" id="GO:0051539">
    <property type="term" value="F:4 iron, 4 sulfur cluster binding"/>
    <property type="evidence" value="ECO:0007669"/>
    <property type="project" value="UniProtKB-KW"/>
</dbReference>
<evidence type="ECO:0000256" key="8">
    <source>
        <dbReference type="ARBA" id="ARBA00022723"/>
    </source>
</evidence>
<accession>A0A4R2B043</accession>
<dbReference type="Gene3D" id="3.50.50.60">
    <property type="entry name" value="FAD/NAD(P)-binding domain"/>
    <property type="match status" value="2"/>
</dbReference>
<evidence type="ECO:0000259" key="19">
    <source>
        <dbReference type="Pfam" id="PF04324"/>
    </source>
</evidence>
<sequence length="812" mass="89367">MEKKNLVMIGNGMAGVRTIEEILKFSPEAFKITIFGDEPHPNYNRIQLSTVLQGDTVVEDIILNSWEWYKENQIELFTGEAVTQIDPDKKQVISEKGRTVPYDELIIATGSSSFILPVPGADKSGVTGFRDIKDCEIMIKTAKDYKKAAVIGGGLLGLEAARGLLNLGMEVDVIHLMPHLMERQLDAAASKMLKQELESQGMNFLMEKQTAEILGEDRVTGLRFTDGSEIEADLIVMAVGIKPNVQLAKDSGIYVNRGIVVDDYMRTNIQNVYAVGECAEHREIVYGLVAPLYEQGKVLASSVCGMETKPYEGSLVGTGLKVSGVDLFSAGEIEDDPKTKAIKVHNEFDGVYKKILIRDNTIAGIVLYGETKDSSRLFRMMVKKEDVSGMTSVSILESGCCGGGGDSSDVATMANEEIVCGCNGVSKGTIVDAIKTKELTTVDEVGSCTNAGRSCGRCKSLISDILAHTLGDKYDTAAKKTALCGCTDLSRDEVVAEIKEKGLTSIKEVMNVLGWKQEEGCSKCRPALNYYLGMILQEQYLDERDSRLVNEKMHANIQKDGTYSVVPRMYGGVTTAADLKKIAEVAEKYDVPLVKLTGGQRIGLFGVNKEDLPAMWEDLGMPSGYAYGKTLRTVKTCVGAKFCRFGTQDSMGLGIELEKKFERLDTPHKVKMGVSACPRNCAEAGIKDFGVVGIDGGWEIYVAGNGGTDLRAGDLLETVKTKEEVMELIGAFMQYYRETANYLERTSKWVERVGLDHVKGILADENTRKELNERLDKTLEKYNEPWNEAIENKEIQEKYYQKREIPGKPILV</sequence>
<dbReference type="GO" id="GO:0098809">
    <property type="term" value="F:nitrite reductase activity"/>
    <property type="evidence" value="ECO:0007669"/>
    <property type="project" value="InterPro"/>
</dbReference>
<dbReference type="InterPro" id="IPR036188">
    <property type="entry name" value="FAD/NAD-bd_sf"/>
</dbReference>
<comment type="cofactor">
    <cofactor evidence="16">
        <name>[4Fe-4S] cluster</name>
        <dbReference type="ChEBI" id="CHEBI:49883"/>
    </cofactor>
    <text evidence="16">Binds 1 [4Fe-4S] cluster per subunit.</text>
</comment>
<feature type="domain" description="BFD-like [2Fe-2S]-binding" evidence="19">
    <location>
        <begin position="418"/>
        <end position="467"/>
    </location>
</feature>
<keyword evidence="12 16" id="KW-0411">Iron-sulfur</keyword>
<comment type="similarity">
    <text evidence="3">Belongs to the nitrite and sulfite reductase 4Fe-4S domain family.</text>
</comment>
<dbReference type="FunFam" id="1.10.10.1100:FF:000002">
    <property type="entry name" value="Nitrite reductase large subunit"/>
    <property type="match status" value="1"/>
</dbReference>
<dbReference type="Gene3D" id="1.10.10.1100">
    <property type="entry name" value="BFD-like [2Fe-2S]-binding domain"/>
    <property type="match status" value="1"/>
</dbReference>
<protein>
    <submittedName>
        <fullName evidence="22">Nitrite reductase (NADH) large subunit</fullName>
    </submittedName>
</protein>
<evidence type="ECO:0000256" key="15">
    <source>
        <dbReference type="PIRNR" id="PIRNR037149"/>
    </source>
</evidence>
<dbReference type="GO" id="GO:0050661">
    <property type="term" value="F:NADP binding"/>
    <property type="evidence" value="ECO:0007669"/>
    <property type="project" value="UniProtKB-UniRule"/>
</dbReference>
<dbReference type="PRINTS" id="PR00368">
    <property type="entry name" value="FADPNR"/>
</dbReference>
<dbReference type="InterPro" id="IPR052034">
    <property type="entry name" value="NasD-like"/>
</dbReference>
<evidence type="ECO:0000256" key="5">
    <source>
        <dbReference type="ARBA" id="ARBA00022617"/>
    </source>
</evidence>
<feature type="binding site" evidence="16">
    <location>
        <position position="637"/>
    </location>
    <ligand>
        <name>[4Fe-4S] cluster</name>
        <dbReference type="ChEBI" id="CHEBI:49883"/>
    </ligand>
</feature>
<feature type="binding site" evidence="16">
    <location>
        <position position="681"/>
    </location>
    <ligand>
        <name>[4Fe-4S] cluster</name>
        <dbReference type="ChEBI" id="CHEBI:49883"/>
    </ligand>
</feature>
<dbReference type="PANTHER" id="PTHR43809:SF1">
    <property type="entry name" value="NITRITE REDUCTASE (NADH) LARGE SUBUNIT"/>
    <property type="match status" value="1"/>
</dbReference>
<dbReference type="GO" id="GO:0050660">
    <property type="term" value="F:flavin adenine dinucleotide binding"/>
    <property type="evidence" value="ECO:0007669"/>
    <property type="project" value="UniProtKB-UniRule"/>
</dbReference>
<dbReference type="InterPro" id="IPR007419">
    <property type="entry name" value="BFD-like_2Fe2S-bd_dom"/>
</dbReference>
<dbReference type="InterPro" id="IPR023753">
    <property type="entry name" value="FAD/NAD-binding_dom"/>
</dbReference>
<keyword evidence="9 15" id="KW-0274">FAD</keyword>
<dbReference type="CDD" id="cd19944">
    <property type="entry name" value="NirB_Fer2_BFD-like_2"/>
    <property type="match status" value="1"/>
</dbReference>
<dbReference type="Pfam" id="PF01077">
    <property type="entry name" value="NIR_SIR"/>
    <property type="match status" value="1"/>
</dbReference>
<dbReference type="UniPathway" id="UPA00653"/>
<gene>
    <name evidence="22" type="ORF">EV146_11945</name>
</gene>
<comment type="caution">
    <text evidence="22">The sequence shown here is derived from an EMBL/GenBank/DDBJ whole genome shotgun (WGS) entry which is preliminary data.</text>
</comment>
<feature type="binding site" description="axial binding residue" evidence="16">
    <location>
        <position position="681"/>
    </location>
    <ligand>
        <name>siroheme</name>
        <dbReference type="ChEBI" id="CHEBI:60052"/>
    </ligand>
    <ligandPart>
        <name>Fe</name>
        <dbReference type="ChEBI" id="CHEBI:18248"/>
    </ligandPart>
</feature>
<evidence type="ECO:0000259" key="18">
    <source>
        <dbReference type="Pfam" id="PF03460"/>
    </source>
</evidence>